<dbReference type="InterPro" id="IPR024930">
    <property type="entry name" value="Skp_dom_sf"/>
</dbReference>
<dbReference type="GO" id="GO:0005829">
    <property type="term" value="C:cytosol"/>
    <property type="evidence" value="ECO:0007669"/>
    <property type="project" value="TreeGrafter"/>
</dbReference>
<keyword evidence="6" id="KW-1185">Reference proteome</keyword>
<dbReference type="AlphaFoldDB" id="A0A2Z6AV45"/>
<protein>
    <submittedName>
        <fullName evidence="5">Outer membrane chaperone Skp OmpH</fullName>
    </submittedName>
</protein>
<name>A0A2Z6AV45_9BACT</name>
<dbReference type="PANTHER" id="PTHR35089">
    <property type="entry name" value="CHAPERONE PROTEIN SKP"/>
    <property type="match status" value="1"/>
</dbReference>
<organism evidence="5 6">
    <name type="scientific">Desulfovibrio ferrophilus</name>
    <dbReference type="NCBI Taxonomy" id="241368"/>
    <lineage>
        <taxon>Bacteria</taxon>
        <taxon>Pseudomonadati</taxon>
        <taxon>Thermodesulfobacteriota</taxon>
        <taxon>Desulfovibrionia</taxon>
        <taxon>Desulfovibrionales</taxon>
        <taxon>Desulfovibrionaceae</taxon>
        <taxon>Desulfovibrio</taxon>
    </lineage>
</organism>
<feature type="chain" id="PRO_5016361997" evidence="4">
    <location>
        <begin position="21"/>
        <end position="173"/>
    </location>
</feature>
<keyword evidence="3" id="KW-0175">Coiled coil</keyword>
<dbReference type="KEGG" id="dfl:DFE_0330"/>
<dbReference type="RefSeq" id="WP_172961586.1">
    <property type="nucleotide sequence ID" value="NZ_AP017378.1"/>
</dbReference>
<dbReference type="GO" id="GO:0051082">
    <property type="term" value="F:unfolded protein binding"/>
    <property type="evidence" value="ECO:0007669"/>
    <property type="project" value="InterPro"/>
</dbReference>
<feature type="signal peptide" evidence="4">
    <location>
        <begin position="1"/>
        <end position="20"/>
    </location>
</feature>
<proteinExistence type="inferred from homology"/>
<sequence>MRKLLFAIIAVVMLAPAAQAATKGPVAIVNVPMVIRECEQGKQVRDQLKATFKSTQTEMDRQKAELEKLRDELQKQGIVLSQEAKVDKEIEFKRKVRDYQDGLRNFQRKFKAEESKLSKPLLDVIVETLKSYGKKHGLGMILDAQAGILYADDKADITNEIIVEVNKASKAKK</sequence>
<evidence type="ECO:0000313" key="6">
    <source>
        <dbReference type="Proteomes" id="UP000269883"/>
    </source>
</evidence>
<dbReference type="Pfam" id="PF03938">
    <property type="entry name" value="OmpH"/>
    <property type="match status" value="1"/>
</dbReference>
<feature type="coiled-coil region" evidence="3">
    <location>
        <begin position="45"/>
        <end position="83"/>
    </location>
</feature>
<dbReference type="EMBL" id="AP017378">
    <property type="protein sequence ID" value="BBD07056.1"/>
    <property type="molecule type" value="Genomic_DNA"/>
</dbReference>
<keyword evidence="2 4" id="KW-0732">Signal</keyword>
<evidence type="ECO:0000313" key="5">
    <source>
        <dbReference type="EMBL" id="BBD07056.1"/>
    </source>
</evidence>
<evidence type="ECO:0000256" key="2">
    <source>
        <dbReference type="ARBA" id="ARBA00022729"/>
    </source>
</evidence>
<dbReference type="SUPFAM" id="SSF111384">
    <property type="entry name" value="OmpH-like"/>
    <property type="match status" value="1"/>
</dbReference>
<dbReference type="GO" id="GO:0050821">
    <property type="term" value="P:protein stabilization"/>
    <property type="evidence" value="ECO:0007669"/>
    <property type="project" value="TreeGrafter"/>
</dbReference>
<dbReference type="InterPro" id="IPR005632">
    <property type="entry name" value="Chaperone_Skp"/>
</dbReference>
<dbReference type="Proteomes" id="UP000269883">
    <property type="component" value="Chromosome"/>
</dbReference>
<evidence type="ECO:0000256" key="4">
    <source>
        <dbReference type="SAM" id="SignalP"/>
    </source>
</evidence>
<accession>A0A2Z6AV45</accession>
<dbReference type="PANTHER" id="PTHR35089:SF1">
    <property type="entry name" value="CHAPERONE PROTEIN SKP"/>
    <property type="match status" value="1"/>
</dbReference>
<dbReference type="SMART" id="SM00935">
    <property type="entry name" value="OmpH"/>
    <property type="match status" value="1"/>
</dbReference>
<gene>
    <name evidence="5" type="ORF">DFE_0330</name>
</gene>
<evidence type="ECO:0000256" key="3">
    <source>
        <dbReference type="SAM" id="Coils"/>
    </source>
</evidence>
<dbReference type="Gene3D" id="3.30.910.20">
    <property type="entry name" value="Skp domain"/>
    <property type="match status" value="1"/>
</dbReference>
<comment type="similarity">
    <text evidence="1">Belongs to the Skp family.</text>
</comment>
<evidence type="ECO:0000256" key="1">
    <source>
        <dbReference type="ARBA" id="ARBA00009091"/>
    </source>
</evidence>
<reference evidence="5 6" key="1">
    <citation type="journal article" date="2018" name="Sci. Adv.">
        <title>Multi-heme cytochromes provide a pathway for survival in energy-limited environments.</title>
        <authorList>
            <person name="Deng X."/>
            <person name="Dohmae N."/>
            <person name="Nealson K.H."/>
            <person name="Hashimoto K."/>
            <person name="Okamoto A."/>
        </authorList>
    </citation>
    <scope>NUCLEOTIDE SEQUENCE [LARGE SCALE GENOMIC DNA]</scope>
    <source>
        <strain evidence="5 6">IS5</strain>
    </source>
</reference>